<gene>
    <name evidence="2" type="ORF">FNV43_RR12781</name>
</gene>
<dbReference type="Gene3D" id="1.20.272.10">
    <property type="match status" value="1"/>
</dbReference>
<dbReference type="GO" id="GO:0005634">
    <property type="term" value="C:nucleus"/>
    <property type="evidence" value="ECO:0007669"/>
    <property type="project" value="TreeGrafter"/>
</dbReference>
<feature type="compositionally biased region" description="Low complexity" evidence="1">
    <location>
        <begin position="199"/>
        <end position="217"/>
    </location>
</feature>
<dbReference type="Gene3D" id="1.10.8.60">
    <property type="match status" value="1"/>
</dbReference>
<evidence type="ECO:0000256" key="1">
    <source>
        <dbReference type="SAM" id="MobiDB-lite"/>
    </source>
</evidence>
<dbReference type="InterPro" id="IPR050238">
    <property type="entry name" value="DNA_Rep/Repair_Clamp_Loader"/>
</dbReference>
<organism evidence="2 3">
    <name type="scientific">Rhamnella rubrinervis</name>
    <dbReference type="NCBI Taxonomy" id="2594499"/>
    <lineage>
        <taxon>Eukaryota</taxon>
        <taxon>Viridiplantae</taxon>
        <taxon>Streptophyta</taxon>
        <taxon>Embryophyta</taxon>
        <taxon>Tracheophyta</taxon>
        <taxon>Spermatophyta</taxon>
        <taxon>Magnoliopsida</taxon>
        <taxon>eudicotyledons</taxon>
        <taxon>Gunneridae</taxon>
        <taxon>Pentapetalae</taxon>
        <taxon>rosids</taxon>
        <taxon>fabids</taxon>
        <taxon>Rosales</taxon>
        <taxon>Rhamnaceae</taxon>
        <taxon>rhamnoid group</taxon>
        <taxon>Rhamneae</taxon>
        <taxon>Rhamnella</taxon>
    </lineage>
</organism>
<dbReference type="GO" id="GO:0006261">
    <property type="term" value="P:DNA-templated DNA replication"/>
    <property type="evidence" value="ECO:0007669"/>
    <property type="project" value="TreeGrafter"/>
</dbReference>
<reference evidence="2" key="1">
    <citation type="submission" date="2020-03" db="EMBL/GenBank/DDBJ databases">
        <title>A high-quality chromosome-level genome assembly of a woody plant with both climbing and erect habits, Rhamnella rubrinervis.</title>
        <authorList>
            <person name="Lu Z."/>
            <person name="Yang Y."/>
            <person name="Zhu X."/>
            <person name="Sun Y."/>
        </authorList>
    </citation>
    <scope>NUCLEOTIDE SEQUENCE</scope>
    <source>
        <strain evidence="2">BYM</strain>
        <tissue evidence="2">Leaf</tissue>
    </source>
</reference>
<dbReference type="InterPro" id="IPR027417">
    <property type="entry name" value="P-loop_NTPase"/>
</dbReference>
<dbReference type="GO" id="GO:0003677">
    <property type="term" value="F:DNA binding"/>
    <property type="evidence" value="ECO:0007669"/>
    <property type="project" value="InterPro"/>
</dbReference>
<name>A0A8K0H8H8_9ROSA</name>
<dbReference type="GO" id="GO:0006281">
    <property type="term" value="P:DNA repair"/>
    <property type="evidence" value="ECO:0007669"/>
    <property type="project" value="TreeGrafter"/>
</dbReference>
<evidence type="ECO:0008006" key="4">
    <source>
        <dbReference type="Google" id="ProtNLM"/>
    </source>
</evidence>
<dbReference type="GO" id="GO:0003689">
    <property type="term" value="F:DNA clamp loader activity"/>
    <property type="evidence" value="ECO:0007669"/>
    <property type="project" value="TreeGrafter"/>
</dbReference>
<feature type="compositionally biased region" description="Basic and acidic residues" evidence="1">
    <location>
        <begin position="174"/>
        <end position="188"/>
    </location>
</feature>
<dbReference type="PANTHER" id="PTHR11669">
    <property type="entry name" value="REPLICATION FACTOR C / DNA POLYMERASE III GAMMA-TAU SUBUNIT"/>
    <property type="match status" value="1"/>
</dbReference>
<dbReference type="FunFam" id="1.10.8.60:FF:000030">
    <property type="entry name" value="replication factor C subunit 3"/>
    <property type="match status" value="1"/>
</dbReference>
<dbReference type="Proteomes" id="UP000796880">
    <property type="component" value="Unassembled WGS sequence"/>
</dbReference>
<evidence type="ECO:0000313" key="3">
    <source>
        <dbReference type="Proteomes" id="UP000796880"/>
    </source>
</evidence>
<feature type="compositionally biased region" description="Low complexity" evidence="1">
    <location>
        <begin position="54"/>
        <end position="64"/>
    </location>
</feature>
<accession>A0A8K0H8H8</accession>
<feature type="region of interest" description="Disordered" evidence="1">
    <location>
        <begin position="23"/>
        <end position="72"/>
    </location>
</feature>
<dbReference type="GO" id="GO:0005663">
    <property type="term" value="C:DNA replication factor C complex"/>
    <property type="evidence" value="ECO:0007669"/>
    <property type="project" value="TreeGrafter"/>
</dbReference>
<dbReference type="OrthoDB" id="761538at2759"/>
<sequence length="660" mass="75070">MPSPSIPSSSPCSQYLSKARYEIPLPTPSSPCSIKPSSRRSLGRNTDGQRRKSSAGTSAATTTSDQFREDTTSIEAHRIIQVALAQEKIKYKQQDYGPYHKTSTANSINIHDEKYSPYYKGLTPSSLVIPRPVTPARESHATTSVTWTSFSSSFVVKFMQELSRSSCFHFKPKRSSDDHHHHNNDNNKKPAASKSETTSSAGLDSSFPSSSSKNLSLETKEKRKKMSNIEDILVTKEKPLRESLLEPTSEALVLVPTTPPPMLTSPQVVNADQEEDIKHKFDQANKDMVGGVWEFTWAKKYQPLVLEDFICNKDKATQLLAMIREGACSHFIFEGPPGVGKRTMIWAMLREAFGYEAIQDYREECKAFNLKGEVVGKIEVNVKESPLHVEVNLSELKGYEKHVILELIKENPNWMSDKYLPCSLDNCRAIILYEADKLSTDAILYIKWLLERYKGCNKVFFCCSDVSKLQAIKTLCTVVHLLPPSSNEIVEVLEFIAKKEGIELPHKLAEKIAANSRSNLRQAIRSFEATWLKGYPFSENHVVLTGWEDDIANIAKNMVNEQSPKQLYTIRGKLQNFIEHDVSPEFIFKCLVEELKKHLDEQMKPRIEVLYSEYYINKEENMLERTDKATPQNRHDDQMPKKFNDQARKNVQQFLKVEGT</sequence>
<dbReference type="SUPFAM" id="SSF48019">
    <property type="entry name" value="post-AAA+ oligomerization domain-like"/>
    <property type="match status" value="1"/>
</dbReference>
<keyword evidence="3" id="KW-1185">Reference proteome</keyword>
<dbReference type="EMBL" id="VOIH02000005">
    <property type="protein sequence ID" value="KAF3447594.1"/>
    <property type="molecule type" value="Genomic_DNA"/>
</dbReference>
<feature type="region of interest" description="Disordered" evidence="1">
    <location>
        <begin position="172"/>
        <end position="222"/>
    </location>
</feature>
<dbReference type="PANTHER" id="PTHR11669:SF52">
    <property type="entry name" value="OS10G0574500 PROTEIN"/>
    <property type="match status" value="1"/>
</dbReference>
<comment type="caution">
    <text evidence="2">The sequence shown here is derived from an EMBL/GenBank/DDBJ whole genome shotgun (WGS) entry which is preliminary data.</text>
</comment>
<dbReference type="InterPro" id="IPR008921">
    <property type="entry name" value="DNA_pol3_clamp-load_cplx_C"/>
</dbReference>
<evidence type="ECO:0000313" key="2">
    <source>
        <dbReference type="EMBL" id="KAF3447594.1"/>
    </source>
</evidence>
<dbReference type="SUPFAM" id="SSF52540">
    <property type="entry name" value="P-loop containing nucleoside triphosphate hydrolases"/>
    <property type="match status" value="1"/>
</dbReference>
<dbReference type="Pfam" id="PF21960">
    <property type="entry name" value="RCF1-5-like_lid"/>
    <property type="match status" value="1"/>
</dbReference>
<protein>
    <recommendedName>
        <fullName evidence="4">Replication factor C subunit</fullName>
    </recommendedName>
</protein>
<proteinExistence type="predicted"/>
<dbReference type="Gene3D" id="3.40.50.300">
    <property type="entry name" value="P-loop containing nucleotide triphosphate hydrolases"/>
    <property type="match status" value="1"/>
</dbReference>
<dbReference type="AlphaFoldDB" id="A0A8K0H8H8"/>